<protein>
    <recommendedName>
        <fullName evidence="5">Peptidoglycan binding-like domain-containing protein</fullName>
    </recommendedName>
</protein>
<evidence type="ECO:0000313" key="3">
    <source>
        <dbReference type="EMBL" id="OGG73038.1"/>
    </source>
</evidence>
<feature type="compositionally biased region" description="Low complexity" evidence="1">
    <location>
        <begin position="412"/>
        <end position="421"/>
    </location>
</feature>
<evidence type="ECO:0000313" key="4">
    <source>
        <dbReference type="Proteomes" id="UP000177306"/>
    </source>
</evidence>
<dbReference type="Proteomes" id="UP000177306">
    <property type="component" value="Unassembled WGS sequence"/>
</dbReference>
<keyword evidence="2" id="KW-0732">Signal</keyword>
<dbReference type="InterPro" id="IPR036365">
    <property type="entry name" value="PGBD-like_sf"/>
</dbReference>
<dbReference type="GO" id="GO:0005509">
    <property type="term" value="F:calcium ion binding"/>
    <property type="evidence" value="ECO:0007669"/>
    <property type="project" value="InterPro"/>
</dbReference>
<proteinExistence type="predicted"/>
<dbReference type="SUPFAM" id="SSF103647">
    <property type="entry name" value="TSP type-3 repeat"/>
    <property type="match status" value="1"/>
</dbReference>
<name>A0A1F6EHB7_9BACT</name>
<gene>
    <name evidence="3" type="ORF">A3A38_01030</name>
</gene>
<feature type="compositionally biased region" description="Acidic residues" evidence="1">
    <location>
        <begin position="398"/>
        <end position="411"/>
    </location>
</feature>
<evidence type="ECO:0000256" key="1">
    <source>
        <dbReference type="SAM" id="MobiDB-lite"/>
    </source>
</evidence>
<dbReference type="AlphaFoldDB" id="A0A1F6EHB7"/>
<evidence type="ECO:0008006" key="5">
    <source>
        <dbReference type="Google" id="ProtNLM"/>
    </source>
</evidence>
<dbReference type="Gene3D" id="4.10.1080.10">
    <property type="entry name" value="TSP type-3 repeat"/>
    <property type="match status" value="1"/>
</dbReference>
<dbReference type="InterPro" id="IPR036366">
    <property type="entry name" value="PGBDSf"/>
</dbReference>
<reference evidence="3 4" key="1">
    <citation type="journal article" date="2016" name="Nat. Commun.">
        <title>Thousands of microbial genomes shed light on interconnected biogeochemical processes in an aquifer system.</title>
        <authorList>
            <person name="Anantharaman K."/>
            <person name="Brown C.T."/>
            <person name="Hug L.A."/>
            <person name="Sharon I."/>
            <person name="Castelle C.J."/>
            <person name="Probst A.J."/>
            <person name="Thomas B.C."/>
            <person name="Singh A."/>
            <person name="Wilkins M.J."/>
            <person name="Karaoz U."/>
            <person name="Brodie E.L."/>
            <person name="Williams K.H."/>
            <person name="Hubbard S.S."/>
            <person name="Banfield J.F."/>
        </authorList>
    </citation>
    <scope>NUCLEOTIDE SEQUENCE [LARGE SCALE GENOMIC DNA]</scope>
</reference>
<evidence type="ECO:0000256" key="2">
    <source>
        <dbReference type="SAM" id="SignalP"/>
    </source>
</evidence>
<feature type="chain" id="PRO_5009524158" description="Peptidoglycan binding-like domain-containing protein" evidence="2">
    <location>
        <begin position="22"/>
        <end position="591"/>
    </location>
</feature>
<accession>A0A1F6EHB7</accession>
<dbReference type="InterPro" id="IPR028974">
    <property type="entry name" value="TSP_type-3_rpt"/>
</dbReference>
<feature type="signal peptide" evidence="2">
    <location>
        <begin position="1"/>
        <end position="21"/>
    </location>
</feature>
<sequence length="591" mass="63034">MASSISTLVLVVGVFPAAAFATDDCGEEFVYTKSSDFSDSRVSINFELSDNQIDVSAQSGYEITKVELEVSDDGHSGFYQYATGPVNNFNPNPGTEIQVAKVTMKRVCPPDATLTGVSSCVASDGSYSITWTLQNPVSNRQMDSTDTDFDGDNNLTGSSFNVSVGDPTFSPDPVANGGNATAVSNHNINSVQRVRAEVDVRWQSSSSDALPFGGDTDTVTVIVNYGAPCPPPAPVDTDADNDGVDDQDDNCPALANADQLDSDNDGVGDGCDETPYTDEQLCEQQEGYGWVDDECIEDVAPPTAEELCEAQEGMSWVDGECVEDAPEVCPEGTTGVFPDCVLVILECLEGQVGTYPFCSDPEPTVDACPLDEGVQTSEEECTPEIITCDEAQHLEGNECVDDENSPPEESENPAPDTTTSGNNGGSGSNYFAACMNNQDDDNDGRIDMNDPGCGNPFDGYENDEVPNAPVAGGSAEGDAEGDAESEVLGTSCSILTNYIGQGTNNVEDIVFLQNFLNEEMGLSLEVNGMFDDATRDAVKAFQLKYWQEILQPWVPFGLSVDEPTGIVYKTTQRMINMLSCLGTEIPMPELP</sequence>
<dbReference type="Gene3D" id="1.10.101.10">
    <property type="entry name" value="PGBD-like superfamily/PGBD"/>
    <property type="match status" value="1"/>
</dbReference>
<feature type="region of interest" description="Disordered" evidence="1">
    <location>
        <begin position="398"/>
        <end position="485"/>
    </location>
</feature>
<dbReference type="SUPFAM" id="SSF47090">
    <property type="entry name" value="PGBD-like"/>
    <property type="match status" value="1"/>
</dbReference>
<feature type="region of interest" description="Disordered" evidence="1">
    <location>
        <begin position="255"/>
        <end position="274"/>
    </location>
</feature>
<comment type="caution">
    <text evidence="3">The sequence shown here is derived from an EMBL/GenBank/DDBJ whole genome shotgun (WGS) entry which is preliminary data.</text>
</comment>
<organism evidence="3 4">
    <name type="scientific">Candidatus Kaiserbacteria bacterium RIFCSPLOWO2_01_FULL_53_17</name>
    <dbReference type="NCBI Taxonomy" id="1798511"/>
    <lineage>
        <taxon>Bacteria</taxon>
        <taxon>Candidatus Kaiseribacteriota</taxon>
    </lineage>
</organism>
<dbReference type="EMBL" id="MFLY01000016">
    <property type="protein sequence ID" value="OGG73038.1"/>
    <property type="molecule type" value="Genomic_DNA"/>
</dbReference>
<feature type="compositionally biased region" description="Acidic residues" evidence="1">
    <location>
        <begin position="260"/>
        <end position="274"/>
    </location>
</feature>